<dbReference type="Gene3D" id="3.30.420.10">
    <property type="entry name" value="Ribonuclease H-like superfamily/Ribonuclease H"/>
    <property type="match status" value="1"/>
</dbReference>
<dbReference type="Pfam" id="PF00075">
    <property type="entry name" value="RNase_H"/>
    <property type="match status" value="1"/>
</dbReference>
<comment type="similarity">
    <text evidence="4">Belongs to the RNase H family.</text>
</comment>
<gene>
    <name evidence="14" type="ORF">FH972_026911</name>
</gene>
<comment type="catalytic activity">
    <reaction evidence="1">
        <text>Endonucleolytic cleavage to 5'-phosphomonoester.</text>
        <dbReference type="EC" id="3.1.26.4"/>
    </reaction>
</comment>
<dbReference type="CDD" id="cd09280">
    <property type="entry name" value="RNase_HI_eukaryote_like"/>
    <property type="match status" value="1"/>
</dbReference>
<evidence type="ECO:0000256" key="5">
    <source>
        <dbReference type="ARBA" id="ARBA00012180"/>
    </source>
</evidence>
<dbReference type="EMBL" id="VIBQ01000141">
    <property type="protein sequence ID" value="KAB9006557.1"/>
    <property type="molecule type" value="Genomic_DNA"/>
</dbReference>
<dbReference type="SUPFAM" id="SSF55658">
    <property type="entry name" value="L9 N-domain-like"/>
    <property type="match status" value="2"/>
</dbReference>
<dbReference type="FunFam" id="3.40.970.10:FF:000002">
    <property type="entry name" value="Ribonuclease H"/>
    <property type="match status" value="1"/>
</dbReference>
<evidence type="ECO:0000256" key="3">
    <source>
        <dbReference type="ARBA" id="ARBA00004065"/>
    </source>
</evidence>
<dbReference type="InterPro" id="IPR009027">
    <property type="entry name" value="Ribosomal_bL9/RNase_H1_N"/>
</dbReference>
<evidence type="ECO:0000256" key="2">
    <source>
        <dbReference type="ARBA" id="ARBA00001946"/>
    </source>
</evidence>
<dbReference type="InterPro" id="IPR012337">
    <property type="entry name" value="RNaseH-like_sf"/>
</dbReference>
<dbReference type="InterPro" id="IPR002156">
    <property type="entry name" value="RNaseH_domain"/>
</dbReference>
<keyword evidence="15" id="KW-1185">Reference proteome</keyword>
<dbReference type="PANTHER" id="PTHR10642:SF26">
    <property type="entry name" value="RIBONUCLEASE H1"/>
    <property type="match status" value="1"/>
</dbReference>
<dbReference type="InterPro" id="IPR037056">
    <property type="entry name" value="RNase_H1_N_sf"/>
</dbReference>
<evidence type="ECO:0000256" key="1">
    <source>
        <dbReference type="ARBA" id="ARBA00000077"/>
    </source>
</evidence>
<dbReference type="Proteomes" id="UP000327013">
    <property type="component" value="Unassembled WGS sequence"/>
</dbReference>
<evidence type="ECO:0000256" key="4">
    <source>
        <dbReference type="ARBA" id="ARBA00005300"/>
    </source>
</evidence>
<evidence type="ECO:0000256" key="6">
    <source>
        <dbReference type="ARBA" id="ARBA00017721"/>
    </source>
</evidence>
<evidence type="ECO:0000313" key="14">
    <source>
        <dbReference type="EMBL" id="KAB9006557.1"/>
    </source>
</evidence>
<dbReference type="SUPFAM" id="SSF53098">
    <property type="entry name" value="Ribonuclease H-like"/>
    <property type="match status" value="1"/>
</dbReference>
<dbReference type="Pfam" id="PF01693">
    <property type="entry name" value="Cauli_VI"/>
    <property type="match status" value="2"/>
</dbReference>
<proteinExistence type="inferred from homology"/>
<name>A0A5N6L5S5_9ROSI</name>
<keyword evidence="7" id="KW-0540">Nuclease</keyword>
<dbReference type="GO" id="GO:0003676">
    <property type="term" value="F:nucleic acid binding"/>
    <property type="evidence" value="ECO:0007669"/>
    <property type="project" value="InterPro"/>
</dbReference>
<dbReference type="EC" id="3.1.26.4" evidence="5"/>
<evidence type="ECO:0000256" key="7">
    <source>
        <dbReference type="ARBA" id="ARBA00022722"/>
    </source>
</evidence>
<evidence type="ECO:0000256" key="11">
    <source>
        <dbReference type="ARBA" id="ARBA00022842"/>
    </source>
</evidence>
<dbReference type="Gene3D" id="3.40.970.10">
    <property type="entry name" value="Ribonuclease H1, N-terminal domain"/>
    <property type="match status" value="2"/>
</dbReference>
<evidence type="ECO:0000256" key="9">
    <source>
        <dbReference type="ARBA" id="ARBA00022759"/>
    </source>
</evidence>
<evidence type="ECO:0000313" key="15">
    <source>
        <dbReference type="Proteomes" id="UP000327013"/>
    </source>
</evidence>
<dbReference type="InterPro" id="IPR036397">
    <property type="entry name" value="RNaseH_sf"/>
</dbReference>
<evidence type="ECO:0000256" key="10">
    <source>
        <dbReference type="ARBA" id="ARBA00022801"/>
    </source>
</evidence>
<comment type="caution">
    <text evidence="14">The sequence shown here is derived from an EMBL/GenBank/DDBJ whole genome shotgun (WGS) entry which is preliminary data.</text>
</comment>
<sequence length="484" mass="53898">MGDVPLTAASRSIVAGAKRKRDQPKFYAVHAGVRPGVYQSWEDCLIQVKGFKNALYKSFSSISEAQDFVNIGPTKKVSGGTSKFYAVRGGRLPGVYTDWPTVQNLIQGWKGVKQKSFPSRFEAEAFVRGESLVFSDASEEAKKKRSRKSTVFDDTAGEKIDESAAPGTGPMPSIAQDGFDPNIKLGQTTGNLEYKAPEERNRYKMQAKGLAEHGTLFIYTDGSSLDSNKRDRNLSEALPGPRQTNQRAELTAIKRALDLAPLDRDVEIYSDSNYSIKCVTEWFRTWRRNGWLNAAKKAVENRDIIEDILSKIDERNMARSKTEFQWLKGHADDPGNVAADTLAVSGAREARANINGAYYAPPSRNQVTIPESCTPLHGDMSRHASLQRSLRAPDLNNEFNDFTPFQSAYSPQPSVFADTRWIMLFRCGRECLLLYHFTPPSAALTSPNGTQICKDIPWYCTPPRISAFHLICVTNLSVFVLNVD</sequence>
<accession>A0A5N6L5S5</accession>
<protein>
    <recommendedName>
        <fullName evidence="6">Ribonuclease H</fullName>
        <ecNumber evidence="5">3.1.26.4</ecNumber>
    </recommendedName>
</protein>
<dbReference type="PROSITE" id="PS50879">
    <property type="entry name" value="RNASE_H_1"/>
    <property type="match status" value="1"/>
</dbReference>
<organism evidence="14 15">
    <name type="scientific">Carpinus fangiana</name>
    <dbReference type="NCBI Taxonomy" id="176857"/>
    <lineage>
        <taxon>Eukaryota</taxon>
        <taxon>Viridiplantae</taxon>
        <taxon>Streptophyta</taxon>
        <taxon>Embryophyta</taxon>
        <taxon>Tracheophyta</taxon>
        <taxon>Spermatophyta</taxon>
        <taxon>Magnoliopsida</taxon>
        <taxon>eudicotyledons</taxon>
        <taxon>Gunneridae</taxon>
        <taxon>Pentapetalae</taxon>
        <taxon>rosids</taxon>
        <taxon>fabids</taxon>
        <taxon>Fagales</taxon>
        <taxon>Betulaceae</taxon>
        <taxon>Carpinus</taxon>
    </lineage>
</organism>
<evidence type="ECO:0000256" key="12">
    <source>
        <dbReference type="SAM" id="MobiDB-lite"/>
    </source>
</evidence>
<dbReference type="PANTHER" id="PTHR10642">
    <property type="entry name" value="RIBONUCLEASE H1"/>
    <property type="match status" value="1"/>
</dbReference>
<feature type="domain" description="RNase H type-1" evidence="13">
    <location>
        <begin position="212"/>
        <end position="348"/>
    </location>
</feature>
<evidence type="ECO:0000259" key="13">
    <source>
        <dbReference type="PROSITE" id="PS50879"/>
    </source>
</evidence>
<keyword evidence="10" id="KW-0378">Hydrolase</keyword>
<reference evidence="14 15" key="1">
    <citation type="submission" date="2019-06" db="EMBL/GenBank/DDBJ databases">
        <title>A chromosomal-level reference genome of Carpinus fangiana (Coryloideae, Betulaceae).</title>
        <authorList>
            <person name="Yang X."/>
            <person name="Wang Z."/>
            <person name="Zhang L."/>
            <person name="Hao G."/>
            <person name="Liu J."/>
            <person name="Yang Y."/>
        </authorList>
    </citation>
    <scope>NUCLEOTIDE SEQUENCE [LARGE SCALE GENOMIC DNA]</scope>
    <source>
        <strain evidence="14">Cfa_2016G</strain>
        <tissue evidence="14">Leaf</tissue>
    </source>
</reference>
<dbReference type="GO" id="GO:0043137">
    <property type="term" value="P:DNA replication, removal of RNA primer"/>
    <property type="evidence" value="ECO:0007669"/>
    <property type="project" value="TreeGrafter"/>
</dbReference>
<evidence type="ECO:0000256" key="8">
    <source>
        <dbReference type="ARBA" id="ARBA00022723"/>
    </source>
</evidence>
<dbReference type="InterPro" id="IPR050092">
    <property type="entry name" value="RNase_H"/>
</dbReference>
<dbReference type="OrthoDB" id="1216317at2759"/>
<keyword evidence="9" id="KW-0255">Endonuclease</keyword>
<dbReference type="InterPro" id="IPR011320">
    <property type="entry name" value="RNase_H1_N"/>
</dbReference>
<keyword evidence="11" id="KW-0460">Magnesium</keyword>
<keyword evidence="8" id="KW-0479">Metal-binding</keyword>
<dbReference type="GO" id="GO:0046872">
    <property type="term" value="F:metal ion binding"/>
    <property type="evidence" value="ECO:0007669"/>
    <property type="project" value="UniProtKB-KW"/>
</dbReference>
<comment type="cofactor">
    <cofactor evidence="2">
        <name>Mg(2+)</name>
        <dbReference type="ChEBI" id="CHEBI:18420"/>
    </cofactor>
</comment>
<feature type="region of interest" description="Disordered" evidence="12">
    <location>
        <begin position="144"/>
        <end position="191"/>
    </location>
</feature>
<dbReference type="AlphaFoldDB" id="A0A5N6L5S5"/>
<dbReference type="GO" id="GO:0004523">
    <property type="term" value="F:RNA-DNA hybrid ribonuclease activity"/>
    <property type="evidence" value="ECO:0007669"/>
    <property type="project" value="UniProtKB-EC"/>
</dbReference>
<comment type="function">
    <text evidence="3">Endonuclease that specifically degrades the RNA of RNA-DNA hybrids.</text>
</comment>